<reference evidence="2 3" key="1">
    <citation type="submission" date="2023-05" db="EMBL/GenBank/DDBJ databases">
        <title>B98-5 Cell Line De Novo Hybrid Assembly: An Optical Mapping Approach.</title>
        <authorList>
            <person name="Kananen K."/>
            <person name="Auerbach J.A."/>
            <person name="Kautto E."/>
            <person name="Blachly J.S."/>
        </authorList>
    </citation>
    <scope>NUCLEOTIDE SEQUENCE [LARGE SCALE GENOMIC DNA]</scope>
    <source>
        <strain evidence="2">B95-8</strain>
        <tissue evidence="2">Cell line</tissue>
    </source>
</reference>
<protein>
    <submittedName>
        <fullName evidence="2">TRAF3-interacting protein 1</fullName>
    </submittedName>
</protein>
<dbReference type="Proteomes" id="UP001266305">
    <property type="component" value="Unassembled WGS sequence"/>
</dbReference>
<feature type="region of interest" description="Disordered" evidence="1">
    <location>
        <begin position="37"/>
        <end position="59"/>
    </location>
</feature>
<sequence>MAQYKVTELEQGFPLQRALAMWECVLQLNGIFPGSGRDSAHPEMGRTKEANINSTSISDDNSASLRCEIIEPDSAVKQKDALMRSPVLCDSASDAEGDAGPAGQDQTEVSEIPEIPNEFSSSIRRIPRPGSARPAPPRVKRQDSAEALPLER</sequence>
<name>A0ABQ9VFK5_SAGOE</name>
<feature type="compositionally biased region" description="Basic and acidic residues" evidence="1">
    <location>
        <begin position="38"/>
        <end position="49"/>
    </location>
</feature>
<accession>A0ABQ9VFK5</accession>
<keyword evidence="3" id="KW-1185">Reference proteome</keyword>
<feature type="compositionally biased region" description="Low complexity" evidence="1">
    <location>
        <begin position="50"/>
        <end position="59"/>
    </location>
</feature>
<feature type="compositionally biased region" description="Low complexity" evidence="1">
    <location>
        <begin position="120"/>
        <end position="133"/>
    </location>
</feature>
<feature type="compositionally biased region" description="Basic and acidic residues" evidence="1">
    <location>
        <begin position="140"/>
        <end position="152"/>
    </location>
</feature>
<organism evidence="2 3">
    <name type="scientific">Saguinus oedipus</name>
    <name type="common">Cotton-top tamarin</name>
    <name type="synonym">Oedipomidas oedipus</name>
    <dbReference type="NCBI Taxonomy" id="9490"/>
    <lineage>
        <taxon>Eukaryota</taxon>
        <taxon>Metazoa</taxon>
        <taxon>Chordata</taxon>
        <taxon>Craniata</taxon>
        <taxon>Vertebrata</taxon>
        <taxon>Euteleostomi</taxon>
        <taxon>Mammalia</taxon>
        <taxon>Eutheria</taxon>
        <taxon>Euarchontoglires</taxon>
        <taxon>Primates</taxon>
        <taxon>Haplorrhini</taxon>
        <taxon>Platyrrhini</taxon>
        <taxon>Cebidae</taxon>
        <taxon>Callitrichinae</taxon>
        <taxon>Saguinus</taxon>
    </lineage>
</organism>
<evidence type="ECO:0000313" key="2">
    <source>
        <dbReference type="EMBL" id="KAK2108161.1"/>
    </source>
</evidence>
<evidence type="ECO:0000313" key="3">
    <source>
        <dbReference type="Proteomes" id="UP001266305"/>
    </source>
</evidence>
<comment type="caution">
    <text evidence="2">The sequence shown here is derived from an EMBL/GenBank/DDBJ whole genome shotgun (WGS) entry which is preliminary data.</text>
</comment>
<gene>
    <name evidence="2" type="primary">TRAF3IP1</name>
    <name evidence="2" type="ORF">P7K49_013326</name>
</gene>
<evidence type="ECO:0000256" key="1">
    <source>
        <dbReference type="SAM" id="MobiDB-lite"/>
    </source>
</evidence>
<feature type="region of interest" description="Disordered" evidence="1">
    <location>
        <begin position="91"/>
        <end position="152"/>
    </location>
</feature>
<proteinExistence type="predicted"/>
<dbReference type="EMBL" id="JASSZA010000006">
    <property type="protein sequence ID" value="KAK2108161.1"/>
    <property type="molecule type" value="Genomic_DNA"/>
</dbReference>